<dbReference type="InterPro" id="IPR047949">
    <property type="entry name" value="PPS1_DSP"/>
</dbReference>
<dbReference type="InterPro" id="IPR053239">
    <property type="entry name" value="Dual_spec_PTase"/>
</dbReference>
<feature type="region of interest" description="Disordered" evidence="3">
    <location>
        <begin position="111"/>
        <end position="149"/>
    </location>
</feature>
<dbReference type="GO" id="GO:0008138">
    <property type="term" value="F:protein tyrosine/serine/threonine phosphatase activity"/>
    <property type="evidence" value="ECO:0007669"/>
    <property type="project" value="InterPro"/>
</dbReference>
<proteinExistence type="predicted"/>
<dbReference type="GeneID" id="91093057"/>
<dbReference type="Gene3D" id="3.90.190.10">
    <property type="entry name" value="Protein tyrosine phosphatase superfamily"/>
    <property type="match status" value="2"/>
</dbReference>
<feature type="region of interest" description="Disordered" evidence="3">
    <location>
        <begin position="856"/>
        <end position="917"/>
    </location>
</feature>
<feature type="compositionally biased region" description="Polar residues" evidence="3">
    <location>
        <begin position="317"/>
        <end position="329"/>
    </location>
</feature>
<reference evidence="6 7" key="1">
    <citation type="submission" date="2024-01" db="EMBL/GenBank/DDBJ databases">
        <title>Comparative genomics of Cryptococcus and Kwoniella reveals pathogenesis evolution and contrasting modes of karyotype evolution via chromosome fusion or intercentromeric recombination.</title>
        <authorList>
            <person name="Coelho M.A."/>
            <person name="David-Palma M."/>
            <person name="Shea T."/>
            <person name="Bowers K."/>
            <person name="McGinley-Smith S."/>
            <person name="Mohammad A.W."/>
            <person name="Gnirke A."/>
            <person name="Yurkov A.M."/>
            <person name="Nowrousian M."/>
            <person name="Sun S."/>
            <person name="Cuomo C.A."/>
            <person name="Heitman J."/>
        </authorList>
    </citation>
    <scope>NUCLEOTIDE SEQUENCE [LARGE SCALE GENOMIC DNA]</scope>
    <source>
        <strain evidence="6 7">CBS 6074</strain>
    </source>
</reference>
<dbReference type="PROSITE" id="PS50056">
    <property type="entry name" value="TYR_PHOSPHATASE_2"/>
    <property type="match status" value="2"/>
</dbReference>
<dbReference type="Pfam" id="PF00782">
    <property type="entry name" value="DSPc"/>
    <property type="match status" value="2"/>
</dbReference>
<dbReference type="CDD" id="cd14516">
    <property type="entry name" value="DSP_fungal_PPS1"/>
    <property type="match status" value="1"/>
</dbReference>
<feature type="domain" description="Tyrosine specific protein phosphatases" evidence="5">
    <location>
        <begin position="757"/>
        <end position="814"/>
    </location>
</feature>
<feature type="region of interest" description="Disordered" evidence="3">
    <location>
        <begin position="407"/>
        <end position="430"/>
    </location>
</feature>
<dbReference type="PROSITE" id="PS50054">
    <property type="entry name" value="TYR_PHOSPHATASE_DUAL"/>
    <property type="match status" value="1"/>
</dbReference>
<dbReference type="RefSeq" id="XP_066074258.1">
    <property type="nucleotide sequence ID" value="XM_066218161.1"/>
</dbReference>
<feature type="compositionally biased region" description="Basic and acidic residues" evidence="3">
    <location>
        <begin position="907"/>
        <end position="917"/>
    </location>
</feature>
<feature type="domain" description="Tyrosine specific protein phosphatases" evidence="5">
    <location>
        <begin position="1039"/>
        <end position="1108"/>
    </location>
</feature>
<name>A0AAX4JSB8_9TREE</name>
<dbReference type="GO" id="GO:0033260">
    <property type="term" value="P:nuclear DNA replication"/>
    <property type="evidence" value="ECO:0007669"/>
    <property type="project" value="InterPro"/>
</dbReference>
<feature type="compositionally biased region" description="Low complexity" evidence="3">
    <location>
        <begin position="410"/>
        <end position="423"/>
    </location>
</feature>
<evidence type="ECO:0000313" key="7">
    <source>
        <dbReference type="Proteomes" id="UP001355207"/>
    </source>
</evidence>
<dbReference type="SMART" id="SM00195">
    <property type="entry name" value="DSPc"/>
    <property type="match status" value="1"/>
</dbReference>
<evidence type="ECO:0000259" key="5">
    <source>
        <dbReference type="PROSITE" id="PS50056"/>
    </source>
</evidence>
<sequence length="1192" mass="133498">MSLVLPLPQHHPQATSHYSMVRSRSSTPRPSTPLSAPPTPVNPTHLLPAAMERARSSETVLGTNPRRHLPDLSNNAEREGRKREVRDTILAKGEWEHLDHHASDINAILPETPSSLVSTDSSDEEKMDLDEPEMIKRSEDNKEQEELESEPAVVELGQPIQSSEQEVAVHLPTPPEEGKPFVWGMPKWGYEDDRCPVRDGVRLISAAELSHLVERHSMIDTPSSVMFPWLHGISDDGQKGRDMAAFFGHSPPFEPPPYRGLCLLFCPPHPLDEPTHPPRPKPQRADTDKTTQPQPSSIAMPPPRERSETMSTSSESYHSFGTTEGTSPSIGELSPQFDKPIIEENPISYESNDNINGDDNEMDVDVAMHPCDSKRVSPLAQAKGVDQPHHPLPCVGVDKIGNAIAEETDSSASHSSSEDALSSSEDDLEDDQGPTCILFNALHVTDCFDLPKHVQNRSKEYKKLKGQHAKFRNARLPHQINLRNLNIQQIKYSTVSDIVLYSKNGVGPGILEVAEQIAKAQQDLWEIRMQEFYQHVNGRNEGEGSTEPVKYGVWVVVESFSKIEKQFPELVNIDSKGRALADAYQTDLFEREAKESRAMTKGSEVVEGFWIGNDCDVPGGADDGVGATVPFDLCVRASECSEMPSTTHLSTAYQHLLDIDKRRRPKEEVPAASTSWVASPATIALRNLLSPSPSMPATPIKRTASPGLEERKQRSKSNAGDDKLPMDHEYVSLECSGSCRTITGQTRNLNYMTDKVIELVYFLRKLVEAIPNGKKRKVLVHCQDGYTESSIIVLSYIMSSLSCSLPEAFLHLQNVSKRSFFLYPSDKPLLKKIDLKLQQDRRSKAMKILSNTTQPLSLTPSLSTSSSNTDDSSSIKSNSSSTNPNTTSSPRWKSWSIGMIPFGTTSPKDKTREKEKELKATSTVEIVKEHLIEQDKNPNPIKEKMKIWFEDKRFDGFPSRILPFLYLGNLEHAGNAAMLEALNVTHVVSVGESLINPNDMMDFHHSVNEGNTLAQAAREGKISVLDLTDVRDDGNDPLRPVIARACAWIEAARREGGTVLVHCRVGVSRSASIVIAYMMQFERMGLMDAYMMCRARRLNVLIQPNLRFFHELFGWEVELARQEEEIIHNKIEELKLQGVKDPQTLQMIYETFEFPTSSMSLDQSRKGRRKIMYSWPSFCRDLHCLNRRFLCN</sequence>
<evidence type="ECO:0000256" key="3">
    <source>
        <dbReference type="SAM" id="MobiDB-lite"/>
    </source>
</evidence>
<protein>
    <recommendedName>
        <fullName evidence="8">Protein-tyrosine-phosphatase</fullName>
    </recommendedName>
</protein>
<organism evidence="6 7">
    <name type="scientific">Kwoniella dendrophila CBS 6074</name>
    <dbReference type="NCBI Taxonomy" id="1295534"/>
    <lineage>
        <taxon>Eukaryota</taxon>
        <taxon>Fungi</taxon>
        <taxon>Dikarya</taxon>
        <taxon>Basidiomycota</taxon>
        <taxon>Agaricomycotina</taxon>
        <taxon>Tremellomycetes</taxon>
        <taxon>Tremellales</taxon>
        <taxon>Cryptococcaceae</taxon>
        <taxon>Kwoniella</taxon>
    </lineage>
</organism>
<keyword evidence="7" id="KW-1185">Reference proteome</keyword>
<dbReference type="FunFam" id="3.90.190.10:FF:000095">
    <property type="entry name" value="Unplaced genomic scaffold supercont1.9, whole genome shotgun sequence"/>
    <property type="match status" value="1"/>
</dbReference>
<evidence type="ECO:0000259" key="4">
    <source>
        <dbReference type="PROSITE" id="PS50054"/>
    </source>
</evidence>
<dbReference type="PROSITE" id="PS00383">
    <property type="entry name" value="TYR_PHOSPHATASE_1"/>
    <property type="match status" value="1"/>
</dbReference>
<evidence type="ECO:0000313" key="6">
    <source>
        <dbReference type="EMBL" id="WWC87495.1"/>
    </source>
</evidence>
<feature type="compositionally biased region" description="Low complexity" evidence="3">
    <location>
        <begin position="856"/>
        <end position="890"/>
    </location>
</feature>
<dbReference type="AlphaFoldDB" id="A0AAX4JSB8"/>
<dbReference type="GO" id="GO:0005634">
    <property type="term" value="C:nucleus"/>
    <property type="evidence" value="ECO:0007669"/>
    <property type="project" value="GOC"/>
</dbReference>
<feature type="region of interest" description="Disordered" evidence="3">
    <location>
        <begin position="1"/>
        <end position="83"/>
    </location>
</feature>
<dbReference type="PANTHER" id="PTHR47550">
    <property type="entry name" value="DUAL SPECIFICITY PROTEIN PHOSPHATASE PPS1"/>
    <property type="match status" value="1"/>
</dbReference>
<dbReference type="Proteomes" id="UP001355207">
    <property type="component" value="Chromosome 3"/>
</dbReference>
<accession>A0AAX4JSB8</accession>
<evidence type="ECO:0000256" key="1">
    <source>
        <dbReference type="ARBA" id="ARBA00022801"/>
    </source>
</evidence>
<keyword evidence="1" id="KW-0378">Hydrolase</keyword>
<feature type="region of interest" description="Disordered" evidence="3">
    <location>
        <begin position="688"/>
        <end position="725"/>
    </location>
</feature>
<gene>
    <name evidence="6" type="ORF">L201_002385</name>
</gene>
<dbReference type="EMBL" id="CP144100">
    <property type="protein sequence ID" value="WWC87495.1"/>
    <property type="molecule type" value="Genomic_DNA"/>
</dbReference>
<dbReference type="SUPFAM" id="SSF52799">
    <property type="entry name" value="(Phosphotyrosine protein) phosphatases II"/>
    <property type="match status" value="2"/>
</dbReference>
<keyword evidence="2" id="KW-0904">Protein phosphatase</keyword>
<dbReference type="InterPro" id="IPR020422">
    <property type="entry name" value="TYR_PHOSPHATASE_DUAL_dom"/>
</dbReference>
<feature type="region of interest" description="Disordered" evidence="3">
    <location>
        <begin position="272"/>
        <end position="334"/>
    </location>
</feature>
<dbReference type="InterPro" id="IPR000387">
    <property type="entry name" value="Tyr_Pase_dom"/>
</dbReference>
<feature type="domain" description="Tyrosine-protein phosphatase" evidence="4">
    <location>
        <begin position="957"/>
        <end position="1121"/>
    </location>
</feature>
<feature type="compositionally biased region" description="Low complexity" evidence="3">
    <location>
        <begin position="22"/>
        <end position="34"/>
    </location>
</feature>
<dbReference type="InterPro" id="IPR029021">
    <property type="entry name" value="Prot-tyrosine_phosphatase-like"/>
</dbReference>
<dbReference type="PANTHER" id="PTHR47550:SF1">
    <property type="entry name" value="DUAL SPECIFICITY PROTEIN PHOSPHATASE PPS1"/>
    <property type="match status" value="1"/>
</dbReference>
<evidence type="ECO:0008006" key="8">
    <source>
        <dbReference type="Google" id="ProtNLM"/>
    </source>
</evidence>
<dbReference type="InterPro" id="IPR000340">
    <property type="entry name" value="Dual-sp_phosphatase_cat-dom"/>
</dbReference>
<evidence type="ECO:0000256" key="2">
    <source>
        <dbReference type="ARBA" id="ARBA00022912"/>
    </source>
</evidence>
<dbReference type="InterPro" id="IPR016130">
    <property type="entry name" value="Tyr_Pase_AS"/>
</dbReference>
<feature type="compositionally biased region" description="Acidic residues" evidence="3">
    <location>
        <begin position="121"/>
        <end position="132"/>
    </location>
</feature>